<dbReference type="SUPFAM" id="SSF53474">
    <property type="entry name" value="alpha/beta-Hydrolases"/>
    <property type="match status" value="1"/>
</dbReference>
<dbReference type="EMBL" id="JARJLG010000335">
    <property type="protein sequence ID" value="KAJ7716226.1"/>
    <property type="molecule type" value="Genomic_DNA"/>
</dbReference>
<evidence type="ECO:0000313" key="2">
    <source>
        <dbReference type="EMBL" id="KAJ7716226.1"/>
    </source>
</evidence>
<dbReference type="Proteomes" id="UP001215280">
    <property type="component" value="Unassembled WGS sequence"/>
</dbReference>
<dbReference type="Pfam" id="PF12697">
    <property type="entry name" value="Abhydrolase_6"/>
    <property type="match status" value="1"/>
</dbReference>
<sequence length="263" mass="29747">MTNLWTEHTIKLPDGIELLYTDSGAPNTADYTTMVVFHGTGFNGYGFARVHEYAHEHNMRTIVCNRRGYRGSTKYTDDELADIQAGRKIFQDRLAVQTAWLLKYLVEEENTPKVTPDGAGGGCILMGWSWGNATVLALLADPAVIPRQVYQTIKPYLRSLVLYDPPFLALGYPRPPLHGVYDPFNDPDCVTGEQVYDNFRHWVTSYYDHPDIESGNPAGMSFEKRTSNRTISRWTEEEKARYCDTLSAVESDLPGSVNWLPLN</sequence>
<comment type="caution">
    <text evidence="2">The sequence shown here is derived from an EMBL/GenBank/DDBJ whole genome shotgun (WGS) entry which is preliminary data.</text>
</comment>
<dbReference type="AlphaFoldDB" id="A0AAD7HAB2"/>
<dbReference type="InterPro" id="IPR000073">
    <property type="entry name" value="AB_hydrolase_1"/>
</dbReference>
<feature type="domain" description="AB hydrolase-1" evidence="1">
    <location>
        <begin position="35"/>
        <end position="180"/>
    </location>
</feature>
<reference evidence="2" key="1">
    <citation type="submission" date="2023-03" db="EMBL/GenBank/DDBJ databases">
        <title>Massive genome expansion in bonnet fungi (Mycena s.s.) driven by repeated elements and novel gene families across ecological guilds.</title>
        <authorList>
            <consortium name="Lawrence Berkeley National Laboratory"/>
            <person name="Harder C.B."/>
            <person name="Miyauchi S."/>
            <person name="Viragh M."/>
            <person name="Kuo A."/>
            <person name="Thoen E."/>
            <person name="Andreopoulos B."/>
            <person name="Lu D."/>
            <person name="Skrede I."/>
            <person name="Drula E."/>
            <person name="Henrissat B."/>
            <person name="Morin E."/>
            <person name="Kohler A."/>
            <person name="Barry K."/>
            <person name="LaButti K."/>
            <person name="Morin E."/>
            <person name="Salamov A."/>
            <person name="Lipzen A."/>
            <person name="Mereny Z."/>
            <person name="Hegedus B."/>
            <person name="Baldrian P."/>
            <person name="Stursova M."/>
            <person name="Weitz H."/>
            <person name="Taylor A."/>
            <person name="Grigoriev I.V."/>
            <person name="Nagy L.G."/>
            <person name="Martin F."/>
            <person name="Kauserud H."/>
        </authorList>
    </citation>
    <scope>NUCLEOTIDE SEQUENCE</scope>
    <source>
        <strain evidence="2">CBHHK188m</strain>
    </source>
</reference>
<keyword evidence="2" id="KW-0378">Hydrolase</keyword>
<accession>A0AAD7HAB2</accession>
<dbReference type="InterPro" id="IPR029058">
    <property type="entry name" value="AB_hydrolase_fold"/>
</dbReference>
<dbReference type="GO" id="GO:0016787">
    <property type="term" value="F:hydrolase activity"/>
    <property type="evidence" value="ECO:0007669"/>
    <property type="project" value="UniProtKB-KW"/>
</dbReference>
<evidence type="ECO:0000259" key="1">
    <source>
        <dbReference type="Pfam" id="PF12697"/>
    </source>
</evidence>
<name>A0AAD7HAB2_9AGAR</name>
<protein>
    <submittedName>
        <fullName evidence="2">Alpha/Beta hydrolase protein</fullName>
    </submittedName>
</protein>
<dbReference type="Gene3D" id="3.40.50.1820">
    <property type="entry name" value="alpha/beta hydrolase"/>
    <property type="match status" value="1"/>
</dbReference>
<proteinExistence type="predicted"/>
<gene>
    <name evidence="2" type="ORF">DFH07DRAFT_762527</name>
</gene>
<evidence type="ECO:0000313" key="3">
    <source>
        <dbReference type="Proteomes" id="UP001215280"/>
    </source>
</evidence>
<keyword evidence="3" id="KW-1185">Reference proteome</keyword>
<organism evidence="2 3">
    <name type="scientific">Mycena maculata</name>
    <dbReference type="NCBI Taxonomy" id="230809"/>
    <lineage>
        <taxon>Eukaryota</taxon>
        <taxon>Fungi</taxon>
        <taxon>Dikarya</taxon>
        <taxon>Basidiomycota</taxon>
        <taxon>Agaricomycotina</taxon>
        <taxon>Agaricomycetes</taxon>
        <taxon>Agaricomycetidae</taxon>
        <taxon>Agaricales</taxon>
        <taxon>Marasmiineae</taxon>
        <taxon>Mycenaceae</taxon>
        <taxon>Mycena</taxon>
    </lineage>
</organism>